<organism evidence="1 2">
    <name type="scientific">Mya arenaria</name>
    <name type="common">Soft-shell clam</name>
    <dbReference type="NCBI Taxonomy" id="6604"/>
    <lineage>
        <taxon>Eukaryota</taxon>
        <taxon>Metazoa</taxon>
        <taxon>Spiralia</taxon>
        <taxon>Lophotrochozoa</taxon>
        <taxon>Mollusca</taxon>
        <taxon>Bivalvia</taxon>
        <taxon>Autobranchia</taxon>
        <taxon>Heteroconchia</taxon>
        <taxon>Euheterodonta</taxon>
        <taxon>Imparidentia</taxon>
        <taxon>Neoheterodontei</taxon>
        <taxon>Myida</taxon>
        <taxon>Myoidea</taxon>
        <taxon>Myidae</taxon>
        <taxon>Mya</taxon>
    </lineage>
</organism>
<evidence type="ECO:0000313" key="2">
    <source>
        <dbReference type="Proteomes" id="UP001164746"/>
    </source>
</evidence>
<dbReference type="PROSITE" id="PS51450">
    <property type="entry name" value="LRR"/>
    <property type="match status" value="1"/>
</dbReference>
<accession>A0ABY7DMK3</accession>
<dbReference type="Gene3D" id="3.80.10.10">
    <property type="entry name" value="Ribonuclease Inhibitor"/>
    <property type="match status" value="1"/>
</dbReference>
<dbReference type="EMBL" id="CP111014">
    <property type="protein sequence ID" value="WAQ98922.1"/>
    <property type="molecule type" value="Genomic_DNA"/>
</dbReference>
<protein>
    <submittedName>
        <fullName evidence="1">LRC61-like protein</fullName>
    </submittedName>
</protein>
<name>A0ABY7DMK3_MYAAR</name>
<reference evidence="1" key="1">
    <citation type="submission" date="2022-11" db="EMBL/GenBank/DDBJ databases">
        <title>Centuries of genome instability and evolution in soft-shell clam transmissible cancer (bioRxiv).</title>
        <authorList>
            <person name="Hart S.F.M."/>
            <person name="Yonemitsu M.A."/>
            <person name="Giersch R.M."/>
            <person name="Beal B.F."/>
            <person name="Arriagada G."/>
            <person name="Davis B.W."/>
            <person name="Ostrander E.A."/>
            <person name="Goff S.P."/>
            <person name="Metzger M.J."/>
        </authorList>
    </citation>
    <scope>NUCLEOTIDE SEQUENCE</scope>
    <source>
        <strain evidence="1">MELC-2E11</strain>
        <tissue evidence="1">Siphon/mantle</tissue>
    </source>
</reference>
<dbReference type="Proteomes" id="UP001164746">
    <property type="component" value="Chromosome 3"/>
</dbReference>
<proteinExistence type="predicted"/>
<keyword evidence="2" id="KW-1185">Reference proteome</keyword>
<evidence type="ECO:0000313" key="1">
    <source>
        <dbReference type="EMBL" id="WAQ98922.1"/>
    </source>
</evidence>
<dbReference type="SUPFAM" id="SSF52058">
    <property type="entry name" value="L domain-like"/>
    <property type="match status" value="1"/>
</dbReference>
<sequence>MNGVVTKNLLKSKSGEFDLESIHTVCLKEHEGLQALDNLETLNISGNLIGGVEVLRCLTGLSKLRSLRLRDNTLGLSNPVCMNNTYVADVCAMFPDLLTLDGERVSGRGSEVFKMFKHIEDGLAARSDDVGSRNYSVESWVPDNFWEPSRKFEESIMGDAQQQLEDLLSSCTRLSNTADKKLNQLKSPS</sequence>
<gene>
    <name evidence="1" type="ORF">MAR_023295</name>
</gene>
<dbReference type="InterPro" id="IPR032675">
    <property type="entry name" value="LRR_dom_sf"/>
</dbReference>
<dbReference type="InterPro" id="IPR001611">
    <property type="entry name" value="Leu-rich_rpt"/>
</dbReference>